<dbReference type="InterPro" id="IPR013087">
    <property type="entry name" value="Znf_C2H2_type"/>
</dbReference>
<evidence type="ECO:0000259" key="2">
    <source>
        <dbReference type="PROSITE" id="PS50157"/>
    </source>
</evidence>
<proteinExistence type="predicted"/>
<dbReference type="Gene3D" id="3.10.28.10">
    <property type="entry name" value="Homing endonucleases"/>
    <property type="match status" value="1"/>
</dbReference>
<dbReference type="PROSITE" id="PS50157">
    <property type="entry name" value="ZINC_FINGER_C2H2_2"/>
    <property type="match status" value="1"/>
</dbReference>
<dbReference type="EMBL" id="MN739626">
    <property type="protein sequence ID" value="QHT16739.1"/>
    <property type="molecule type" value="Genomic_DNA"/>
</dbReference>
<accession>A0A6C0DLK0</accession>
<feature type="domain" description="C2H2-type" evidence="2">
    <location>
        <begin position="118"/>
        <end position="146"/>
    </location>
</feature>
<dbReference type="AlphaFoldDB" id="A0A6C0DLK0"/>
<name>A0A6C0DLK0_9ZZZZ</name>
<dbReference type="InterPro" id="IPR027434">
    <property type="entry name" value="Homing_endonucl"/>
</dbReference>
<dbReference type="PROSITE" id="PS00028">
    <property type="entry name" value="ZINC_FINGER_C2H2_1"/>
    <property type="match status" value="1"/>
</dbReference>
<evidence type="ECO:0000256" key="1">
    <source>
        <dbReference type="SAM" id="MobiDB-lite"/>
    </source>
</evidence>
<feature type="region of interest" description="Disordered" evidence="1">
    <location>
        <begin position="134"/>
        <end position="163"/>
    </location>
</feature>
<sequence>MATEKTKAELLQWFCGFYEGEGSVSNDVGNNNRLRLSISQNDITPLEIAKKFWGGAICKRTRLSPASGKVCVGHEWRVPHKQALVFISDIKPLMIIPQKINQIDRVLNIFKTAEKIFYKCHKCDEEYASPSGRRRHFRNVHEDTDASTEADSQVQEDQIAGTS</sequence>
<reference evidence="3" key="1">
    <citation type="journal article" date="2020" name="Nature">
        <title>Giant virus diversity and host interactions through global metagenomics.</title>
        <authorList>
            <person name="Schulz F."/>
            <person name="Roux S."/>
            <person name="Paez-Espino D."/>
            <person name="Jungbluth S."/>
            <person name="Walsh D.A."/>
            <person name="Denef V.J."/>
            <person name="McMahon K.D."/>
            <person name="Konstantinidis K.T."/>
            <person name="Eloe-Fadrosh E.A."/>
            <person name="Kyrpides N.C."/>
            <person name="Woyke T."/>
        </authorList>
    </citation>
    <scope>NUCLEOTIDE SEQUENCE</scope>
    <source>
        <strain evidence="3">GVMAG-M-3300023174-189</strain>
    </source>
</reference>
<evidence type="ECO:0000313" key="3">
    <source>
        <dbReference type="EMBL" id="QHT16739.1"/>
    </source>
</evidence>
<dbReference type="SUPFAM" id="SSF55608">
    <property type="entry name" value="Homing endonucleases"/>
    <property type="match status" value="1"/>
</dbReference>
<protein>
    <recommendedName>
        <fullName evidence="2">C2H2-type domain-containing protein</fullName>
    </recommendedName>
</protein>
<feature type="compositionally biased region" description="Polar residues" evidence="1">
    <location>
        <begin position="147"/>
        <end position="163"/>
    </location>
</feature>
<organism evidence="3">
    <name type="scientific">viral metagenome</name>
    <dbReference type="NCBI Taxonomy" id="1070528"/>
    <lineage>
        <taxon>unclassified sequences</taxon>
        <taxon>metagenomes</taxon>
        <taxon>organismal metagenomes</taxon>
    </lineage>
</organism>